<evidence type="ECO:0000313" key="3">
    <source>
        <dbReference type="EMBL" id="RFM30338.1"/>
    </source>
</evidence>
<sequence>MLPRSLDRNKTYLPVMASITSNMRDWLHHKIVRVTAIALLALMGLYALLLLGLQLYISGNKEKLLAELNQKLTTGLKGDVHLQNVRVNVWAHFPQVEITLENFTITDTLHHVPLVSIEKIFTRVALTDVLGKRINVRAVTLSNGFVHIATDSTGYSNKYALMPVKSNNAGNRKKEVFVKEVELNNITAISEDAVKQKHFEILFQHATASLHKRDTVIDIRLRERAILKGLGFNLAKGQYLLNKSIEGRWDLHVNTATKTISFPASKIDIDKHPFELQGSFTLDTAQSHFNLLVKTKQVGYRQAGELLTANIQRALFRVNLLQPVDVTAHIEGSMASGTTPLVKVDWATTNNTLVTPAIAFNTCSFTGTFFNEDTLGQPRTDGNSIITLHTFTGDWGGILLKGNNTIVRNLEHPNLVFDFASSCSFPALDDKFGLRTLRFVKGNARLQLQYNGPLVADASAMENLSGKLVLQNGEVHYEPRNLTFSNCNGEITFSDNDVEVKKLQCNIGSSKFTVAIQGNDIGRMASSDPGKSSLLCYVYSDSLNLKDFKSLFGKPQGGIERKKSKQNLARAAFRFDQLLERGTFLLNIKAAYIRLNQFTATNLDGTMSFKHNFWQMQNATVQHAGGNVSLKGNVRQTGNAEHVLDINTRLQNVDVRKLFYAFENFGLSGLSYQNLQGTMDMTANVSLGVNYKSALIPNSVNGNIFFSLKDGALINFEPIRRIQQYVFKDRDLRNIHFAELTDSLLIKEDEITIKRMEVQSTALTLFVEGLYSMKGNTDISIQVPLSNFVEQKDLHEKPKNQGVDRKVGPSVYLRAKTDLKGNIKIGLDLFKKLRRKDRDKNKT</sequence>
<evidence type="ECO:0000256" key="1">
    <source>
        <dbReference type="SAM" id="Phobius"/>
    </source>
</evidence>
<evidence type="ECO:0000313" key="4">
    <source>
        <dbReference type="Proteomes" id="UP000261284"/>
    </source>
</evidence>
<dbReference type="Proteomes" id="UP000261284">
    <property type="component" value="Unassembled WGS sequence"/>
</dbReference>
<protein>
    <recommendedName>
        <fullName evidence="2">AsmA domain-containing protein</fullName>
    </recommendedName>
</protein>
<reference evidence="3 4" key="1">
    <citation type="submission" date="2018-08" db="EMBL/GenBank/DDBJ databases">
        <title>Chitinophagaceae sp. K23C18032701, a novel bacterium isolated from forest soil.</title>
        <authorList>
            <person name="Wang C."/>
        </authorList>
    </citation>
    <scope>NUCLEOTIDE SEQUENCE [LARGE SCALE GENOMIC DNA]</scope>
    <source>
        <strain evidence="3 4">K23C18032701</strain>
    </source>
</reference>
<keyword evidence="4" id="KW-1185">Reference proteome</keyword>
<keyword evidence="1" id="KW-0812">Transmembrane</keyword>
<dbReference type="GO" id="GO:0090313">
    <property type="term" value="P:regulation of protein targeting to membrane"/>
    <property type="evidence" value="ECO:0007669"/>
    <property type="project" value="TreeGrafter"/>
</dbReference>
<evidence type="ECO:0000259" key="2">
    <source>
        <dbReference type="Pfam" id="PF05170"/>
    </source>
</evidence>
<dbReference type="InterPro" id="IPR007844">
    <property type="entry name" value="AsmA"/>
</dbReference>
<comment type="caution">
    <text evidence="3">The sequence shown here is derived from an EMBL/GenBank/DDBJ whole genome shotgun (WGS) entry which is preliminary data.</text>
</comment>
<accession>A0A3E1NRC7</accession>
<proteinExistence type="predicted"/>
<dbReference type="Pfam" id="PF05170">
    <property type="entry name" value="AsmA"/>
    <property type="match status" value="1"/>
</dbReference>
<dbReference type="PANTHER" id="PTHR30441">
    <property type="entry name" value="DUF748 DOMAIN-CONTAINING PROTEIN"/>
    <property type="match status" value="1"/>
</dbReference>
<keyword evidence="1" id="KW-0472">Membrane</keyword>
<feature type="domain" description="AsmA" evidence="2">
    <location>
        <begin position="447"/>
        <end position="718"/>
    </location>
</feature>
<organism evidence="3 4">
    <name type="scientific">Deminuibacter soli</name>
    <dbReference type="NCBI Taxonomy" id="2291815"/>
    <lineage>
        <taxon>Bacteria</taxon>
        <taxon>Pseudomonadati</taxon>
        <taxon>Bacteroidota</taxon>
        <taxon>Chitinophagia</taxon>
        <taxon>Chitinophagales</taxon>
        <taxon>Chitinophagaceae</taxon>
        <taxon>Deminuibacter</taxon>
    </lineage>
</organism>
<dbReference type="PANTHER" id="PTHR30441:SF4">
    <property type="entry name" value="PROTEIN ASMA"/>
    <property type="match status" value="1"/>
</dbReference>
<dbReference type="GO" id="GO:0005886">
    <property type="term" value="C:plasma membrane"/>
    <property type="evidence" value="ECO:0007669"/>
    <property type="project" value="TreeGrafter"/>
</dbReference>
<keyword evidence="1" id="KW-1133">Transmembrane helix</keyword>
<gene>
    <name evidence="3" type="ORF">DXN05_05100</name>
</gene>
<feature type="transmembrane region" description="Helical" evidence="1">
    <location>
        <begin position="31"/>
        <end position="57"/>
    </location>
</feature>
<dbReference type="InterPro" id="IPR052894">
    <property type="entry name" value="AsmA-related"/>
</dbReference>
<dbReference type="EMBL" id="QTJU01000001">
    <property type="protein sequence ID" value="RFM30338.1"/>
    <property type="molecule type" value="Genomic_DNA"/>
</dbReference>
<name>A0A3E1NRC7_9BACT</name>
<dbReference type="AlphaFoldDB" id="A0A3E1NRC7"/>